<proteinExistence type="predicted"/>
<comment type="caution">
    <text evidence="1">The sequence shown here is derived from an EMBL/GenBank/DDBJ whole genome shotgun (WGS) entry which is preliminary data.</text>
</comment>
<organism evidence="1 2">
    <name type="scientific">Nocardia callitridis</name>
    <dbReference type="NCBI Taxonomy" id="648753"/>
    <lineage>
        <taxon>Bacteria</taxon>
        <taxon>Bacillati</taxon>
        <taxon>Actinomycetota</taxon>
        <taxon>Actinomycetes</taxon>
        <taxon>Mycobacteriales</taxon>
        <taxon>Nocardiaceae</taxon>
        <taxon>Nocardia</taxon>
    </lineage>
</organism>
<evidence type="ECO:0000313" key="2">
    <source>
        <dbReference type="Proteomes" id="UP001500603"/>
    </source>
</evidence>
<keyword evidence="2" id="KW-1185">Reference proteome</keyword>
<name>A0ABP9KAM0_9NOCA</name>
<gene>
    <name evidence="1" type="ORF">GCM10023318_24850</name>
</gene>
<evidence type="ECO:0008006" key="3">
    <source>
        <dbReference type="Google" id="ProtNLM"/>
    </source>
</evidence>
<dbReference type="Proteomes" id="UP001500603">
    <property type="component" value="Unassembled WGS sequence"/>
</dbReference>
<dbReference type="RefSeq" id="WP_345495437.1">
    <property type="nucleotide sequence ID" value="NZ_BAABJM010000002.1"/>
</dbReference>
<protein>
    <recommendedName>
        <fullName evidence="3">Transposase</fullName>
    </recommendedName>
</protein>
<evidence type="ECO:0000313" key="1">
    <source>
        <dbReference type="EMBL" id="GAA5052335.1"/>
    </source>
</evidence>
<accession>A0ABP9KAM0</accession>
<reference evidence="2" key="1">
    <citation type="journal article" date="2019" name="Int. J. Syst. Evol. Microbiol.">
        <title>The Global Catalogue of Microorganisms (GCM) 10K type strain sequencing project: providing services to taxonomists for standard genome sequencing and annotation.</title>
        <authorList>
            <consortium name="The Broad Institute Genomics Platform"/>
            <consortium name="The Broad Institute Genome Sequencing Center for Infectious Disease"/>
            <person name="Wu L."/>
            <person name="Ma J."/>
        </authorList>
    </citation>
    <scope>NUCLEOTIDE SEQUENCE [LARGE SCALE GENOMIC DNA]</scope>
    <source>
        <strain evidence="2">JCM 18298</strain>
    </source>
</reference>
<dbReference type="EMBL" id="BAABJM010000002">
    <property type="protein sequence ID" value="GAA5052335.1"/>
    <property type="molecule type" value="Genomic_DNA"/>
</dbReference>
<sequence>MNRAVTITVTDMLDYFGKCPRCGYPATASKTVRHLGRINVVIEVVATCGLPCGWSGQVPETTMTGQPSVGGHGHTASP</sequence>